<evidence type="ECO:0000313" key="2">
    <source>
        <dbReference type="Proteomes" id="UP001519332"/>
    </source>
</evidence>
<comment type="caution">
    <text evidence="1">The sequence shown here is derived from an EMBL/GenBank/DDBJ whole genome shotgun (WGS) entry which is preliminary data.</text>
</comment>
<reference evidence="1 2" key="1">
    <citation type="submission" date="2021-03" db="EMBL/GenBank/DDBJ databases">
        <title>Sequencing the genomes of 1000 actinobacteria strains.</title>
        <authorList>
            <person name="Klenk H.-P."/>
        </authorList>
    </citation>
    <scope>NUCLEOTIDE SEQUENCE [LARGE SCALE GENOMIC DNA]</scope>
    <source>
        <strain evidence="1 2">DSM 46670</strain>
    </source>
</reference>
<dbReference type="InterPro" id="IPR029058">
    <property type="entry name" value="AB_hydrolase_fold"/>
</dbReference>
<evidence type="ECO:0008006" key="3">
    <source>
        <dbReference type="Google" id="ProtNLM"/>
    </source>
</evidence>
<sequence length="389" mass="43768">MTKPIFVLHGTSNRDPKIIRTRVSELAAATGERWQLVPVYWGDLGAQDEWFDRILPDSTRRGREDVRDGDEPGPESDDVELLAISLARALDSDSTPVEPDERTQLAAVEQGIRTTVSDGWPIPDELADSIVEATAQTWSPERFWLSQVDDPTLLRAIGQFLVEDVTDALEEIELRDETRLHDAVRRRLDSLDNLVGAALKRVASNVNAYTRRRLAPAMARNFGDVIVYQRRWREIHDRVREVIASVDPALGTDDKHRVHLIGHSLGATIALDMAIGAMEPESPPLWTDSVITFGSPWPLFHLCDPRHPNLVAIEAEGVVRLPKTVNRWTNLWEPADPLAFLASDVFRMYDGTQPKDVEVRHSYTTGLATHSAYWQTAELMTEMSRVFGT</sequence>
<evidence type="ECO:0000313" key="1">
    <source>
        <dbReference type="EMBL" id="MBP2326589.1"/>
    </source>
</evidence>
<dbReference type="EMBL" id="JAGINW010000001">
    <property type="protein sequence ID" value="MBP2326589.1"/>
    <property type="molecule type" value="Genomic_DNA"/>
</dbReference>
<organism evidence="1 2">
    <name type="scientific">Kibdelosporangium banguiense</name>
    <dbReference type="NCBI Taxonomy" id="1365924"/>
    <lineage>
        <taxon>Bacteria</taxon>
        <taxon>Bacillati</taxon>
        <taxon>Actinomycetota</taxon>
        <taxon>Actinomycetes</taxon>
        <taxon>Pseudonocardiales</taxon>
        <taxon>Pseudonocardiaceae</taxon>
        <taxon>Kibdelosporangium</taxon>
    </lineage>
</organism>
<proteinExistence type="predicted"/>
<dbReference type="RefSeq" id="WP_209643638.1">
    <property type="nucleotide sequence ID" value="NZ_JAGINW010000001.1"/>
</dbReference>
<dbReference type="Proteomes" id="UP001519332">
    <property type="component" value="Unassembled WGS sequence"/>
</dbReference>
<dbReference type="SUPFAM" id="SSF53474">
    <property type="entry name" value="alpha/beta-Hydrolases"/>
    <property type="match status" value="1"/>
</dbReference>
<dbReference type="Gene3D" id="3.40.50.1820">
    <property type="entry name" value="alpha/beta hydrolase"/>
    <property type="match status" value="1"/>
</dbReference>
<keyword evidence="2" id="KW-1185">Reference proteome</keyword>
<protein>
    <recommendedName>
        <fullName evidence="3">Alpha/beta hydrolase</fullName>
    </recommendedName>
</protein>
<gene>
    <name evidence="1" type="ORF">JOF56_006974</name>
</gene>
<name>A0ABS4TRH4_9PSEU</name>
<accession>A0ABS4TRH4</accession>